<dbReference type="RefSeq" id="WP_117361070.1">
    <property type="nucleotide sequence ID" value="NZ_QURH01000985.1"/>
</dbReference>
<name>A0A372JBK8_9ACTN</name>
<accession>A0A372JBK8</accession>
<sequence length="79" mass="8473">MNALIPLYVTLQTFVQDRAEQVGRQIRERQDAGVSALEYGALIVVAAVVVGILYGLVNGSVRQNVTQAINKLFNPGSAS</sequence>
<evidence type="ECO:0008006" key="4">
    <source>
        <dbReference type="Google" id="ProtNLM"/>
    </source>
</evidence>
<comment type="caution">
    <text evidence="2">The sequence shown here is derived from an EMBL/GenBank/DDBJ whole genome shotgun (WGS) entry which is preliminary data.</text>
</comment>
<feature type="transmembrane region" description="Helical" evidence="1">
    <location>
        <begin position="39"/>
        <end position="57"/>
    </location>
</feature>
<dbReference type="AlphaFoldDB" id="A0A372JBK8"/>
<organism evidence="2 3">
    <name type="scientific">Actinomadura logoneensis</name>
    <dbReference type="NCBI Taxonomy" id="2293572"/>
    <lineage>
        <taxon>Bacteria</taxon>
        <taxon>Bacillati</taxon>
        <taxon>Actinomycetota</taxon>
        <taxon>Actinomycetes</taxon>
        <taxon>Streptosporangiales</taxon>
        <taxon>Thermomonosporaceae</taxon>
        <taxon>Actinomadura</taxon>
    </lineage>
</organism>
<evidence type="ECO:0000313" key="2">
    <source>
        <dbReference type="EMBL" id="RFU37299.1"/>
    </source>
</evidence>
<dbReference type="OrthoDB" id="3483433at2"/>
<gene>
    <name evidence="2" type="ORF">DZF91_33585</name>
</gene>
<keyword evidence="3" id="KW-1185">Reference proteome</keyword>
<keyword evidence="1" id="KW-0472">Membrane</keyword>
<proteinExistence type="predicted"/>
<protein>
    <recommendedName>
        <fullName evidence="4">Flp family type IVb pilin</fullName>
    </recommendedName>
</protein>
<keyword evidence="1" id="KW-1133">Transmembrane helix</keyword>
<dbReference type="Proteomes" id="UP000261811">
    <property type="component" value="Unassembled WGS sequence"/>
</dbReference>
<evidence type="ECO:0000256" key="1">
    <source>
        <dbReference type="SAM" id="Phobius"/>
    </source>
</evidence>
<keyword evidence="1" id="KW-0812">Transmembrane</keyword>
<reference evidence="2 3" key="1">
    <citation type="submission" date="2018-08" db="EMBL/GenBank/DDBJ databases">
        <title>Actinomadura jelena sp. nov., a novel Actinomycete isolated from soil in Chad.</title>
        <authorList>
            <person name="Shi L."/>
        </authorList>
    </citation>
    <scope>NUCLEOTIDE SEQUENCE [LARGE SCALE GENOMIC DNA]</scope>
    <source>
        <strain evidence="2 3">NEAU-G17</strain>
    </source>
</reference>
<evidence type="ECO:0000313" key="3">
    <source>
        <dbReference type="Proteomes" id="UP000261811"/>
    </source>
</evidence>
<dbReference type="EMBL" id="QURH01000985">
    <property type="protein sequence ID" value="RFU37299.1"/>
    <property type="molecule type" value="Genomic_DNA"/>
</dbReference>